<evidence type="ECO:0000313" key="2">
    <source>
        <dbReference type="EMBL" id="KAK8086430.1"/>
    </source>
</evidence>
<proteinExistence type="predicted"/>
<dbReference type="GeneID" id="92085876"/>
<feature type="compositionally biased region" description="Polar residues" evidence="1">
    <location>
        <begin position="1"/>
        <end position="11"/>
    </location>
</feature>
<dbReference type="Proteomes" id="UP001480595">
    <property type="component" value="Unassembled WGS sequence"/>
</dbReference>
<comment type="caution">
    <text evidence="2">The sequence shown here is derived from an EMBL/GenBank/DDBJ whole genome shotgun (WGS) entry which is preliminary data.</text>
</comment>
<dbReference type="RefSeq" id="XP_066720954.1">
    <property type="nucleotide sequence ID" value="XM_066852813.1"/>
</dbReference>
<feature type="region of interest" description="Disordered" evidence="1">
    <location>
        <begin position="47"/>
        <end position="89"/>
    </location>
</feature>
<feature type="region of interest" description="Disordered" evidence="1">
    <location>
        <begin position="1"/>
        <end position="23"/>
    </location>
</feature>
<gene>
    <name evidence="2" type="ORF">PG994_001404</name>
</gene>
<organism evidence="2 3">
    <name type="scientific">Apiospora phragmitis</name>
    <dbReference type="NCBI Taxonomy" id="2905665"/>
    <lineage>
        <taxon>Eukaryota</taxon>
        <taxon>Fungi</taxon>
        <taxon>Dikarya</taxon>
        <taxon>Ascomycota</taxon>
        <taxon>Pezizomycotina</taxon>
        <taxon>Sordariomycetes</taxon>
        <taxon>Xylariomycetidae</taxon>
        <taxon>Amphisphaeriales</taxon>
        <taxon>Apiosporaceae</taxon>
        <taxon>Apiospora</taxon>
    </lineage>
</organism>
<protein>
    <submittedName>
        <fullName evidence="2">Uncharacterized protein</fullName>
    </submittedName>
</protein>
<evidence type="ECO:0000256" key="1">
    <source>
        <dbReference type="SAM" id="MobiDB-lite"/>
    </source>
</evidence>
<name>A0ABR1WTF4_9PEZI</name>
<dbReference type="EMBL" id="JAQQWL010000002">
    <property type="protein sequence ID" value="KAK8086430.1"/>
    <property type="molecule type" value="Genomic_DNA"/>
</dbReference>
<keyword evidence="3" id="KW-1185">Reference proteome</keyword>
<sequence>MNNRQHANSPASGKFGDGYQQDTEVNGYYQENHDGYYFNHAMAFQTSSESSIGEVKAEAGQSDPPLHPGLRQDSIMPNNGSEDPAAIHD</sequence>
<evidence type="ECO:0000313" key="3">
    <source>
        <dbReference type="Proteomes" id="UP001480595"/>
    </source>
</evidence>
<reference evidence="2 3" key="1">
    <citation type="submission" date="2023-01" db="EMBL/GenBank/DDBJ databases">
        <title>Analysis of 21 Apiospora genomes using comparative genomics revels a genus with tremendous synthesis potential of carbohydrate active enzymes and secondary metabolites.</title>
        <authorList>
            <person name="Sorensen T."/>
        </authorList>
    </citation>
    <scope>NUCLEOTIDE SEQUENCE [LARGE SCALE GENOMIC DNA]</scope>
    <source>
        <strain evidence="2 3">CBS 135458</strain>
    </source>
</reference>
<accession>A0ABR1WTF4</accession>